<comment type="caution">
    <text evidence="1">The sequence shown here is derived from an EMBL/GenBank/DDBJ whole genome shotgun (WGS) entry which is preliminary data.</text>
</comment>
<sequence length="309" mass="33888">MASLVLSHPSRKGQSLMRRWIVLTVAALIASVPVTAVPAAAQAGSPDPVQAVKRQFRDEHGVQLAEVSRIAVGKSSVRIRNNARLQLGRSGPVAFDATWQIVADPELEKAVKDDDGGVTFFDFFAPSSVTAVDGKMYVSDDIYRNVVPQDKEWVRTKAPANLKAVSSQTANVFEPAVLKAMLKGAKREPASGGFLYRGTVSLGELSKASPKSYPFPPGELGREAAKRSISWRLWTNGDGLPQRMMSTETMRVTKKVSMTFRTDTRYTDWGMPITVVAPPADKVADEKDLRIERLFDFSDPKQIINTVKP</sequence>
<accession>A0ABQ2R5Z8</accession>
<evidence type="ECO:0008006" key="3">
    <source>
        <dbReference type="Google" id="ProtNLM"/>
    </source>
</evidence>
<dbReference type="Proteomes" id="UP000611554">
    <property type="component" value="Unassembled WGS sequence"/>
</dbReference>
<protein>
    <recommendedName>
        <fullName evidence="3">DUF2092 domain-containing protein</fullName>
    </recommendedName>
</protein>
<name>A0ABQ2R5Z8_9ACTN</name>
<organism evidence="1 2">
    <name type="scientific">Streptosporangium pseudovulgare</name>
    <dbReference type="NCBI Taxonomy" id="35765"/>
    <lineage>
        <taxon>Bacteria</taxon>
        <taxon>Bacillati</taxon>
        <taxon>Actinomycetota</taxon>
        <taxon>Actinomycetes</taxon>
        <taxon>Streptosporangiales</taxon>
        <taxon>Streptosporangiaceae</taxon>
        <taxon>Streptosporangium</taxon>
    </lineage>
</organism>
<proteinExistence type="predicted"/>
<reference evidence="2" key="1">
    <citation type="journal article" date="2019" name="Int. J. Syst. Evol. Microbiol.">
        <title>The Global Catalogue of Microorganisms (GCM) 10K type strain sequencing project: providing services to taxonomists for standard genome sequencing and annotation.</title>
        <authorList>
            <consortium name="The Broad Institute Genomics Platform"/>
            <consortium name="The Broad Institute Genome Sequencing Center for Infectious Disease"/>
            <person name="Wu L."/>
            <person name="Ma J."/>
        </authorList>
    </citation>
    <scope>NUCLEOTIDE SEQUENCE [LARGE SCALE GENOMIC DNA]</scope>
    <source>
        <strain evidence="2">JCM 3115</strain>
    </source>
</reference>
<gene>
    <name evidence="1" type="ORF">GCM10010140_48620</name>
</gene>
<evidence type="ECO:0000313" key="2">
    <source>
        <dbReference type="Proteomes" id="UP000611554"/>
    </source>
</evidence>
<evidence type="ECO:0000313" key="1">
    <source>
        <dbReference type="EMBL" id="GGQ12623.1"/>
    </source>
</evidence>
<dbReference type="Gene3D" id="2.50.20.20">
    <property type="match status" value="1"/>
</dbReference>
<dbReference type="EMBL" id="BMQJ01000012">
    <property type="protein sequence ID" value="GGQ12623.1"/>
    <property type="molecule type" value="Genomic_DNA"/>
</dbReference>
<keyword evidence="2" id="KW-1185">Reference proteome</keyword>